<dbReference type="AlphaFoldDB" id="A0A919XDV3"/>
<proteinExistence type="predicted"/>
<keyword evidence="2" id="KW-1185">Reference proteome</keyword>
<sequence length="40" mass="4463">MPGGPGVPVIPSETEGMMPDILRWIFLINSTKQSFFIRVT</sequence>
<accession>A0A919XDV3</accession>
<organism evidence="1 2">
    <name type="scientific">Paenibacillus albilobatus</name>
    <dbReference type="NCBI Taxonomy" id="2716884"/>
    <lineage>
        <taxon>Bacteria</taxon>
        <taxon>Bacillati</taxon>
        <taxon>Bacillota</taxon>
        <taxon>Bacilli</taxon>
        <taxon>Bacillales</taxon>
        <taxon>Paenibacillaceae</taxon>
        <taxon>Paenibacillus</taxon>
    </lineage>
</organism>
<evidence type="ECO:0000313" key="2">
    <source>
        <dbReference type="Proteomes" id="UP000679779"/>
    </source>
</evidence>
<gene>
    <name evidence="1" type="ORF">J2TS6_03310</name>
</gene>
<comment type="caution">
    <text evidence="1">The sequence shown here is derived from an EMBL/GenBank/DDBJ whole genome shotgun (WGS) entry which is preliminary data.</text>
</comment>
<evidence type="ECO:0000313" key="1">
    <source>
        <dbReference type="EMBL" id="GIO29190.1"/>
    </source>
</evidence>
<reference evidence="1" key="1">
    <citation type="submission" date="2021-03" db="EMBL/GenBank/DDBJ databases">
        <title>Antimicrobial resistance genes in bacteria isolated from Japanese honey, and their potential for conferring macrolide and lincosamide resistance in the American foulbrood pathogen Paenibacillus larvae.</title>
        <authorList>
            <person name="Okamoto M."/>
            <person name="Kumagai M."/>
            <person name="Kanamori H."/>
            <person name="Takamatsu D."/>
        </authorList>
    </citation>
    <scope>NUCLEOTIDE SEQUENCE</scope>
    <source>
        <strain evidence="1">J2TS6</strain>
    </source>
</reference>
<name>A0A919XDV3_9BACL</name>
<dbReference type="Proteomes" id="UP000679779">
    <property type="component" value="Unassembled WGS sequence"/>
</dbReference>
<dbReference type="EMBL" id="BORQ01000001">
    <property type="protein sequence ID" value="GIO29190.1"/>
    <property type="molecule type" value="Genomic_DNA"/>
</dbReference>
<protein>
    <submittedName>
        <fullName evidence="1">Uncharacterized protein</fullName>
    </submittedName>
</protein>